<dbReference type="AlphaFoldDB" id="A0A6C0GUZ0"/>
<accession>A0A6C0GUZ0</accession>
<evidence type="ECO:0000256" key="1">
    <source>
        <dbReference type="SAM" id="Phobius"/>
    </source>
</evidence>
<organism evidence="2 3">
    <name type="scientific">Rhodocytophaga rosea</name>
    <dbReference type="NCBI Taxonomy" id="2704465"/>
    <lineage>
        <taxon>Bacteria</taxon>
        <taxon>Pseudomonadati</taxon>
        <taxon>Bacteroidota</taxon>
        <taxon>Cytophagia</taxon>
        <taxon>Cytophagales</taxon>
        <taxon>Rhodocytophagaceae</taxon>
        <taxon>Rhodocytophaga</taxon>
    </lineage>
</organism>
<dbReference type="RefSeq" id="WP_162447094.1">
    <property type="nucleotide sequence ID" value="NZ_CP048222.1"/>
</dbReference>
<reference evidence="2 3" key="1">
    <citation type="submission" date="2020-01" db="EMBL/GenBank/DDBJ databases">
        <authorList>
            <person name="Kim M.K."/>
        </authorList>
    </citation>
    <scope>NUCLEOTIDE SEQUENCE [LARGE SCALE GENOMIC DNA]</scope>
    <source>
        <strain evidence="2 3">172606-1</strain>
    </source>
</reference>
<keyword evidence="1" id="KW-1133">Transmembrane helix</keyword>
<feature type="transmembrane region" description="Helical" evidence="1">
    <location>
        <begin position="101"/>
        <end position="121"/>
    </location>
</feature>
<feature type="transmembrane region" description="Helical" evidence="1">
    <location>
        <begin position="133"/>
        <end position="151"/>
    </location>
</feature>
<proteinExistence type="predicted"/>
<protein>
    <submittedName>
        <fullName evidence="2">Uncharacterized protein</fullName>
    </submittedName>
</protein>
<feature type="transmembrane region" description="Helical" evidence="1">
    <location>
        <begin position="228"/>
        <end position="246"/>
    </location>
</feature>
<keyword evidence="3" id="KW-1185">Reference proteome</keyword>
<feature type="transmembrane region" description="Helical" evidence="1">
    <location>
        <begin position="41"/>
        <end position="67"/>
    </location>
</feature>
<sequence>MNRKLHGIDAILVIALLLLSFSFYIPGYFRELMQHESVADIILFNFFGFTAFYSLLLIPIGLILYFYKKYRISLVLSSILILMQLGLENGIQSIFTGSLGITEYLIHLFGIGLVLCSFKFLKNDENVNFRILIYTLAITYILFLLFLTLIINSVDEQHPFILTVLLLLFVNDISKKISQQKFNGLYFVFTFICLYTLTIFGKCNIEFVLDSGIVNWKSDNLFNRCGTYYVWLGFALTIHYCTLYKLRAKKTSFSMSRSL</sequence>
<evidence type="ECO:0000313" key="2">
    <source>
        <dbReference type="EMBL" id="QHT71152.1"/>
    </source>
</evidence>
<gene>
    <name evidence="2" type="ORF">GXP67_33120</name>
</gene>
<dbReference type="Proteomes" id="UP000480178">
    <property type="component" value="Chromosome"/>
</dbReference>
<dbReference type="EMBL" id="CP048222">
    <property type="protein sequence ID" value="QHT71152.1"/>
    <property type="molecule type" value="Genomic_DNA"/>
</dbReference>
<keyword evidence="1" id="KW-0812">Transmembrane</keyword>
<feature type="transmembrane region" description="Helical" evidence="1">
    <location>
        <begin position="74"/>
        <end position="95"/>
    </location>
</feature>
<dbReference type="KEGG" id="rhoz:GXP67_33120"/>
<evidence type="ECO:0000313" key="3">
    <source>
        <dbReference type="Proteomes" id="UP000480178"/>
    </source>
</evidence>
<name>A0A6C0GUZ0_9BACT</name>
<feature type="transmembrane region" description="Helical" evidence="1">
    <location>
        <begin position="157"/>
        <end position="173"/>
    </location>
</feature>
<keyword evidence="1" id="KW-0472">Membrane</keyword>
<feature type="transmembrane region" description="Helical" evidence="1">
    <location>
        <begin position="7"/>
        <end position="29"/>
    </location>
</feature>
<feature type="transmembrane region" description="Helical" evidence="1">
    <location>
        <begin position="185"/>
        <end position="208"/>
    </location>
</feature>